<keyword evidence="3" id="KW-1185">Reference proteome</keyword>
<reference evidence="2" key="1">
    <citation type="submission" date="2021-01" db="EMBL/GenBank/DDBJ databases">
        <authorList>
            <consortium name="Genoscope - CEA"/>
            <person name="William W."/>
        </authorList>
    </citation>
    <scope>NUCLEOTIDE SEQUENCE</scope>
</reference>
<gene>
    <name evidence="2" type="ORF">POCTA_138.1.T0450175</name>
</gene>
<dbReference type="OrthoDB" id="288896at2759"/>
<keyword evidence="1" id="KW-0812">Transmembrane</keyword>
<dbReference type="AlphaFoldDB" id="A0A8S1UIN4"/>
<dbReference type="EMBL" id="CAJJDP010000045">
    <property type="protein sequence ID" value="CAD8164680.1"/>
    <property type="molecule type" value="Genomic_DNA"/>
</dbReference>
<dbReference type="InterPro" id="IPR008536">
    <property type="entry name" value="DUF818"/>
</dbReference>
<dbReference type="PANTHER" id="PTHR12277">
    <property type="entry name" value="ALPHA/BETA HYDROLASE DOMAIN-CONTAINING PROTEIN"/>
    <property type="match status" value="1"/>
</dbReference>
<dbReference type="Proteomes" id="UP000683925">
    <property type="component" value="Unassembled WGS sequence"/>
</dbReference>
<evidence type="ECO:0000313" key="3">
    <source>
        <dbReference type="Proteomes" id="UP000683925"/>
    </source>
</evidence>
<evidence type="ECO:0000256" key="1">
    <source>
        <dbReference type="SAM" id="Phobius"/>
    </source>
</evidence>
<organism evidence="2 3">
    <name type="scientific">Paramecium octaurelia</name>
    <dbReference type="NCBI Taxonomy" id="43137"/>
    <lineage>
        <taxon>Eukaryota</taxon>
        <taxon>Sar</taxon>
        <taxon>Alveolata</taxon>
        <taxon>Ciliophora</taxon>
        <taxon>Intramacronucleata</taxon>
        <taxon>Oligohymenophorea</taxon>
        <taxon>Peniculida</taxon>
        <taxon>Parameciidae</taxon>
        <taxon>Paramecium</taxon>
    </lineage>
</organism>
<dbReference type="GO" id="GO:0016020">
    <property type="term" value="C:membrane"/>
    <property type="evidence" value="ECO:0007669"/>
    <property type="project" value="TreeGrafter"/>
</dbReference>
<dbReference type="Pfam" id="PF05677">
    <property type="entry name" value="DUF818"/>
    <property type="match status" value="1"/>
</dbReference>
<keyword evidence="1" id="KW-1133">Transmembrane helix</keyword>
<evidence type="ECO:0008006" key="4">
    <source>
        <dbReference type="Google" id="ProtNLM"/>
    </source>
</evidence>
<evidence type="ECO:0000313" key="2">
    <source>
        <dbReference type="EMBL" id="CAD8164680.1"/>
    </source>
</evidence>
<sequence length="580" mass="68085">MNINFGLSSIIPILLISSCYSLGMMWFIFSIITTLIYFIIRFICKLLTFPGSYSLFFKYYSLYDYNKDILYNTIKKLKVFRQLDNRNSQAQIQEAKDYFTLQHQIFEQMKGQLNQQQQTYSNLLSNLMELLLSQQNQQLIQNQSNNIQRFFDCYLDKLLKINPIIRPFKSDVLFGTLEQFRHEILLTNPNASRHIIKYKNISIDCIHLANNRLNRPTVLFCNPNAAYYETLYKNCTWIKVYQDLKINIILWNYCEYGCSTGTATPTNLIESGIFVVQYFLTKFNIKTLGVHGSSLGGMVAQEIAYKLKLSFLIADRTFSSLGQVATALVLDLSIARFLFNCILNWDIPNYLSFCEFRGPKLIIQDQNDEIIAYKAQLQTGVVRQFFTNQTYSPLHSYFNLESKQYMDFFFSQILPKTETMRFSQSLKILIHSQNNQELYQDLKALLTQIEYCQNQFLAVMDTNPTPEKIALFFGSCFMFNQKIAKPIGKIRNDTRRPLEQHNSQFKERHEHVEIIVNCINKIAKNFSQTQQIQRLRQRRNQKYIDYLIAVNCGHNGNLDMKEEEEFKKYFLSKLIMGAQI</sequence>
<comment type="caution">
    <text evidence="2">The sequence shown here is derived from an EMBL/GenBank/DDBJ whole genome shotgun (WGS) entry which is preliminary data.</text>
</comment>
<dbReference type="GO" id="GO:0008474">
    <property type="term" value="F:palmitoyl-(protein) hydrolase activity"/>
    <property type="evidence" value="ECO:0007669"/>
    <property type="project" value="TreeGrafter"/>
</dbReference>
<feature type="transmembrane region" description="Helical" evidence="1">
    <location>
        <begin position="12"/>
        <end position="40"/>
    </location>
</feature>
<keyword evidence="1" id="KW-0472">Membrane</keyword>
<name>A0A8S1UIN4_PAROT</name>
<protein>
    <recommendedName>
        <fullName evidence="4">Transmembrane protein</fullName>
    </recommendedName>
</protein>
<proteinExistence type="predicted"/>
<dbReference type="OMA" id="INLILWN"/>
<accession>A0A8S1UIN4</accession>
<dbReference type="PANTHER" id="PTHR12277:SF81">
    <property type="entry name" value="PROTEIN ABHD13"/>
    <property type="match status" value="1"/>
</dbReference>